<dbReference type="AlphaFoldDB" id="A0AAE0ZQT8"/>
<gene>
    <name evidence="1" type="ORF">RRG08_036575</name>
</gene>
<sequence length="153" mass="16909">MFGRWRFLGVSPDSRCPSFSAPCLWAQSPSERRPLASYCVLLDKKSRFLPDLALVTQLRSLSGLIASPDKGIDGLAEPASLHQCALTCHQEPVSFIWPCGSSASRHVTCDNRTSRIPPPWHAGERSKLRQGVRNSIAAITALDLAKHDMWNLD</sequence>
<reference evidence="1" key="1">
    <citation type="journal article" date="2023" name="G3 (Bethesda)">
        <title>A reference genome for the long-term kleptoplast-retaining sea slug Elysia crispata morphotype clarki.</title>
        <authorList>
            <person name="Eastman K.E."/>
            <person name="Pendleton A.L."/>
            <person name="Shaikh M.A."/>
            <person name="Suttiyut T."/>
            <person name="Ogas R."/>
            <person name="Tomko P."/>
            <person name="Gavelis G."/>
            <person name="Widhalm J.R."/>
            <person name="Wisecaver J.H."/>
        </authorList>
    </citation>
    <scope>NUCLEOTIDE SEQUENCE</scope>
    <source>
        <strain evidence="1">ECLA1</strain>
    </source>
</reference>
<accession>A0AAE0ZQT8</accession>
<organism evidence="1 2">
    <name type="scientific">Elysia crispata</name>
    <name type="common">lettuce slug</name>
    <dbReference type="NCBI Taxonomy" id="231223"/>
    <lineage>
        <taxon>Eukaryota</taxon>
        <taxon>Metazoa</taxon>
        <taxon>Spiralia</taxon>
        <taxon>Lophotrochozoa</taxon>
        <taxon>Mollusca</taxon>
        <taxon>Gastropoda</taxon>
        <taxon>Heterobranchia</taxon>
        <taxon>Euthyneura</taxon>
        <taxon>Panpulmonata</taxon>
        <taxon>Sacoglossa</taxon>
        <taxon>Placobranchoidea</taxon>
        <taxon>Plakobranchidae</taxon>
        <taxon>Elysia</taxon>
    </lineage>
</organism>
<dbReference type="EMBL" id="JAWDGP010003486">
    <property type="protein sequence ID" value="KAK3773885.1"/>
    <property type="molecule type" value="Genomic_DNA"/>
</dbReference>
<evidence type="ECO:0000313" key="2">
    <source>
        <dbReference type="Proteomes" id="UP001283361"/>
    </source>
</evidence>
<protein>
    <submittedName>
        <fullName evidence="1">Uncharacterized protein</fullName>
    </submittedName>
</protein>
<dbReference type="Proteomes" id="UP001283361">
    <property type="component" value="Unassembled WGS sequence"/>
</dbReference>
<comment type="caution">
    <text evidence="1">The sequence shown here is derived from an EMBL/GenBank/DDBJ whole genome shotgun (WGS) entry which is preliminary data.</text>
</comment>
<name>A0AAE0ZQT8_9GAST</name>
<evidence type="ECO:0000313" key="1">
    <source>
        <dbReference type="EMBL" id="KAK3773885.1"/>
    </source>
</evidence>
<keyword evidence="2" id="KW-1185">Reference proteome</keyword>
<proteinExistence type="predicted"/>